<dbReference type="Proteomes" id="UP000698028">
    <property type="component" value="Unassembled WGS sequence"/>
</dbReference>
<evidence type="ECO:0000313" key="3">
    <source>
        <dbReference type="Proteomes" id="UP000698028"/>
    </source>
</evidence>
<name>A0ABS6V5A8_9SPHN</name>
<evidence type="ECO:0000256" key="1">
    <source>
        <dbReference type="SAM" id="MobiDB-lite"/>
    </source>
</evidence>
<sequence>MSDDKLEQKKPTNTGQADYGGARSEETSNEEAPALLNEDKIDALDTENFDAVEYQEDGQGGPRAGLEKEHKTD</sequence>
<gene>
    <name evidence="2" type="ORF">KTQ36_05185</name>
</gene>
<organism evidence="2 3">
    <name type="scientific">Sphingomicrobium clamense</name>
    <dbReference type="NCBI Taxonomy" id="2851013"/>
    <lineage>
        <taxon>Bacteria</taxon>
        <taxon>Pseudomonadati</taxon>
        <taxon>Pseudomonadota</taxon>
        <taxon>Alphaproteobacteria</taxon>
        <taxon>Sphingomonadales</taxon>
        <taxon>Sphingomonadaceae</taxon>
        <taxon>Sphingomicrobium</taxon>
    </lineage>
</organism>
<evidence type="ECO:0000313" key="2">
    <source>
        <dbReference type="EMBL" id="MBW0144686.1"/>
    </source>
</evidence>
<comment type="caution">
    <text evidence="2">The sequence shown here is derived from an EMBL/GenBank/DDBJ whole genome shotgun (WGS) entry which is preliminary data.</text>
</comment>
<protein>
    <submittedName>
        <fullName evidence="2">Uncharacterized protein</fullName>
    </submittedName>
</protein>
<dbReference type="EMBL" id="JAHVAH010000001">
    <property type="protein sequence ID" value="MBW0144686.1"/>
    <property type="molecule type" value="Genomic_DNA"/>
</dbReference>
<feature type="region of interest" description="Disordered" evidence="1">
    <location>
        <begin position="1"/>
        <end position="73"/>
    </location>
</feature>
<accession>A0ABS6V5A8</accession>
<dbReference type="RefSeq" id="WP_218632652.1">
    <property type="nucleotide sequence ID" value="NZ_JAHVAH010000001.1"/>
</dbReference>
<proteinExistence type="predicted"/>
<reference evidence="2 3" key="1">
    <citation type="submission" date="2021-07" db="EMBL/GenBank/DDBJ databases">
        <title>The draft genome sequence of Sphingomicrobium sp. B8.</title>
        <authorList>
            <person name="Mu L."/>
        </authorList>
    </citation>
    <scope>NUCLEOTIDE SEQUENCE [LARGE SCALE GENOMIC DNA]</scope>
    <source>
        <strain evidence="2 3">B8</strain>
    </source>
</reference>
<feature type="compositionally biased region" description="Acidic residues" evidence="1">
    <location>
        <begin position="44"/>
        <end position="56"/>
    </location>
</feature>
<feature type="compositionally biased region" description="Basic and acidic residues" evidence="1">
    <location>
        <begin position="1"/>
        <end position="10"/>
    </location>
</feature>
<keyword evidence="3" id="KW-1185">Reference proteome</keyword>